<accession>A0A4V2MKW2</accession>
<dbReference type="AlphaFoldDB" id="A0A4V2MKW2"/>
<sequence>MKEKFYLIGILMVVGMSIESKAQLSYNKRALGSIGNAPKTGDFLNSASLDNVDMTTGTLKIGIPLYEIKVNDIVVPITLNYSATGLKVGQEASAVGMGWELSAGGKIVRNIQGKDDLGSEGILLYPLPNVANLDPHSNSTHRSVIGEILDGKKDSGWDTYNYSLPNGMGGTYVKNGLTFPYDPLITIVHPGLIKTTDGLQYNFTTGEHKKTTRRIDFMRNTATPTRVTLGQEWNQEPGVESRDWDLSTIVSSKFKDTVFFAYETMGSQNPKLVPKTRISTTESLPLYRETRAASPVHGGMTPHTDDQFYLIQDPMISQSKVETLMHTRLSTINFPNGSVIFEYQSADIAGQDVLTSIRINQKINGVTTLIKRYGFEYDVADQNYGHYLLAVHVYDKTDTWQSAWDFTYEGKLPVVANTGSKAQDRWGFYNGQTGNLTMLDNPDGVLALRTRAHYPITNTPYTSSKSIRYSRPDALGHYGLHSAVVDPITGVIICTIPFADRSYSFANAVKGTLKKVITPTGGLYEYEYEPHQMYFIERPDLSSNIARIESGGGIRIKSITKKLDHDDLYSGLTDIEKNFKKKYVYGMGTYATPGSVAETNGYGMVTTPGVVLRNQSMYYNGLAGNPVGRNNIMLLSHPVNNLVQHGGSYGAYQSVTEFLMKDALSDSYGKTVYYSNLLSPGDAPDAKWDPFGATLENPGLPFMEITPGVSRDFGVGVAGIKKYLYTAPYYNTVEDTKYTFKSFDAPQNSTNKLVNFYGTLTGQMSGPYHISGGTTLRDNPYGENRGGTIIYLYNQMNDTGNGRMDYITGTNVVFDDLTENYNGKYHTVLLDLNTLSNVVKKETEQHKVYDDYAYSSITNDTKFYYDNLAHLLPSRITTKNTKGDSTITRLKYAQDYSGSLNAAIDFMKSDKIGLDEVVEQFSTFKLGSTEYVRDGLVNTFKVQFGSLLNDKTYKMKVGSNPTYAGNYFSVGSHLNTSLFTPEVSYEYYNKGQVHQYKDLGGPGNVVFWGYKNQYPVAKVNNAELVDGYQSAYLSAEVAYSSFEHSDVSNWTYSGTPIADASSPSGKLAYSLSSGAITKSTYTPSTKKYVISYWYKSGASVSVTGGTVGAAVIKKTYGSWTLAEREITSASGTITVSGSGSIDELRFHPADAQMTTYVYDPLVGITCTIDSKGGAQYYEYDNSQRLKNVKDQQGNIVKSYQYIMGALN</sequence>
<keyword evidence="2" id="KW-1185">Reference proteome</keyword>
<reference evidence="1 2" key="1">
    <citation type="submission" date="2019-02" db="EMBL/GenBank/DDBJ databases">
        <title>Pedobacter sp. RP-1-14 sp. nov., isolated from Arctic soil.</title>
        <authorList>
            <person name="Dahal R.H."/>
        </authorList>
    </citation>
    <scope>NUCLEOTIDE SEQUENCE [LARGE SCALE GENOMIC DNA]</scope>
    <source>
        <strain evidence="1 2">RP-1-14</strain>
    </source>
</reference>
<comment type="caution">
    <text evidence="1">The sequence shown here is derived from an EMBL/GenBank/DDBJ whole genome shotgun (WGS) entry which is preliminary data.</text>
</comment>
<organism evidence="1 2">
    <name type="scientific">Pedobacter psychroterrae</name>
    <dbReference type="NCBI Taxonomy" id="2530453"/>
    <lineage>
        <taxon>Bacteria</taxon>
        <taxon>Pseudomonadati</taxon>
        <taxon>Bacteroidota</taxon>
        <taxon>Sphingobacteriia</taxon>
        <taxon>Sphingobacteriales</taxon>
        <taxon>Sphingobacteriaceae</taxon>
        <taxon>Pedobacter</taxon>
    </lineage>
</organism>
<proteinExistence type="predicted"/>
<evidence type="ECO:0000313" key="2">
    <source>
        <dbReference type="Proteomes" id="UP000293347"/>
    </source>
</evidence>
<evidence type="ECO:0000313" key="1">
    <source>
        <dbReference type="EMBL" id="TCC99786.1"/>
    </source>
</evidence>
<dbReference type="Proteomes" id="UP000293347">
    <property type="component" value="Unassembled WGS sequence"/>
</dbReference>
<evidence type="ECO:0008006" key="3">
    <source>
        <dbReference type="Google" id="ProtNLM"/>
    </source>
</evidence>
<dbReference type="EMBL" id="SJSL01000005">
    <property type="protein sequence ID" value="TCC99786.1"/>
    <property type="molecule type" value="Genomic_DNA"/>
</dbReference>
<gene>
    <name evidence="1" type="ORF">EZ437_16220</name>
</gene>
<dbReference type="RefSeq" id="WP_131597122.1">
    <property type="nucleotide sequence ID" value="NZ_SJSL01000005.1"/>
</dbReference>
<protein>
    <recommendedName>
        <fullName evidence="3">YD repeat-containing protein</fullName>
    </recommendedName>
</protein>
<dbReference type="OrthoDB" id="903892at2"/>
<name>A0A4V2MKW2_9SPHI</name>